<evidence type="ECO:0000256" key="1">
    <source>
        <dbReference type="ARBA" id="ARBA00022723"/>
    </source>
</evidence>
<name>A0A2C6KNF7_9APIC</name>
<dbReference type="InterPro" id="IPR002073">
    <property type="entry name" value="PDEase_catalytic_dom"/>
</dbReference>
<dbReference type="Pfam" id="PF00233">
    <property type="entry name" value="PDEase_I"/>
    <property type="match status" value="1"/>
</dbReference>
<evidence type="ECO:0000256" key="3">
    <source>
        <dbReference type="RuleBase" id="RU363067"/>
    </source>
</evidence>
<evidence type="ECO:0000313" key="7">
    <source>
        <dbReference type="Proteomes" id="UP000221165"/>
    </source>
</evidence>
<keyword evidence="2 3" id="KW-0378">Hydrolase</keyword>
<accession>A0A2C6KNF7</accession>
<dbReference type="VEuPathDB" id="ToxoDB:CSUI_008258"/>
<feature type="domain" description="PDEase" evidence="5">
    <location>
        <begin position="43"/>
        <end position="415"/>
    </location>
</feature>
<comment type="cofactor">
    <cofactor evidence="3">
        <name>a divalent metal cation</name>
        <dbReference type="ChEBI" id="CHEBI:60240"/>
    </cofactor>
    <text evidence="3">Binds 2 divalent metal cations per subunit. Site 1 may preferentially bind zinc ions, while site 2 has a preference for magnesium and/or manganese ions.</text>
</comment>
<dbReference type="PANTHER" id="PTHR11347">
    <property type="entry name" value="CYCLIC NUCLEOTIDE PHOSPHODIESTERASE"/>
    <property type="match status" value="1"/>
</dbReference>
<evidence type="ECO:0000256" key="4">
    <source>
        <dbReference type="SAM" id="MobiDB-lite"/>
    </source>
</evidence>
<dbReference type="InterPro" id="IPR003607">
    <property type="entry name" value="HD/PDEase_dom"/>
</dbReference>
<evidence type="ECO:0000256" key="2">
    <source>
        <dbReference type="ARBA" id="ARBA00022801"/>
    </source>
</evidence>
<dbReference type="AlphaFoldDB" id="A0A2C6KNF7"/>
<reference evidence="6 7" key="1">
    <citation type="journal article" date="2017" name="Int. J. Parasitol.">
        <title>The genome of the protozoan parasite Cystoisospora suis and a reverse vaccinology approach to identify vaccine candidates.</title>
        <authorList>
            <person name="Palmieri N."/>
            <person name="Shrestha A."/>
            <person name="Ruttkowski B."/>
            <person name="Beck T."/>
            <person name="Vogl C."/>
            <person name="Tomley F."/>
            <person name="Blake D.P."/>
            <person name="Joachim A."/>
        </authorList>
    </citation>
    <scope>NUCLEOTIDE SEQUENCE [LARGE SCALE GENOMIC DNA]</scope>
    <source>
        <strain evidence="6 7">Wien I</strain>
    </source>
</reference>
<sequence>MCTGPLPCVFIQEFTRSYLRDLRMQSRDQSDWAVSRLNTLATRRRSVLTDMRSKDALSDIGCVWDLDMHTLKEKVPRPLVDGGFLLLSPFAVSPDVSINPQVLRKFLVEVEKAYKPNPYHNSTHGITATAAARCPPALPFTMECPLKFHVARTLFATELSSSSFASADGFGEVVGRNTENRLGDLEEVGLIIASLCHDIAHPGRNNNFMVNASTPLALTYNDISVLENMHASLTFRLLCDRRLNLLGHLHREAFRTCRKLMIDLILSTDMKTHFDQIANFRLRRQSEGFDPVNNDEDRQRLLEMVIKSADIGHGALPWPAHEQWCLLVVQEFYDQGDEEKRLGLPVSFLCDRSQHDTEFFKSQIGFLDFVVKPLYEELEAVEGMLDYGPERPVRTICVQNLANNIAQWKAKEEGERRPLVAHGSSGAEEKADLPE</sequence>
<dbReference type="RefSeq" id="XP_067919637.1">
    <property type="nucleotide sequence ID" value="XM_068068392.1"/>
</dbReference>
<comment type="caution">
    <text evidence="6">The sequence shown here is derived from an EMBL/GenBank/DDBJ whole genome shotgun (WGS) entry which is preliminary data.</text>
</comment>
<dbReference type="OrthoDB" id="546632at2759"/>
<dbReference type="SUPFAM" id="SSF109604">
    <property type="entry name" value="HD-domain/PDEase-like"/>
    <property type="match status" value="1"/>
</dbReference>
<evidence type="ECO:0000313" key="6">
    <source>
        <dbReference type="EMBL" id="PHJ17923.1"/>
    </source>
</evidence>
<dbReference type="CDD" id="cd00077">
    <property type="entry name" value="HDc"/>
    <property type="match status" value="1"/>
</dbReference>
<dbReference type="Proteomes" id="UP000221165">
    <property type="component" value="Unassembled WGS sequence"/>
</dbReference>
<protein>
    <recommendedName>
        <fullName evidence="3">Phosphodiesterase</fullName>
        <ecNumber evidence="3">3.1.4.-</ecNumber>
    </recommendedName>
</protein>
<dbReference type="EMBL" id="MIGC01004576">
    <property type="protein sequence ID" value="PHJ17923.1"/>
    <property type="molecule type" value="Genomic_DNA"/>
</dbReference>
<keyword evidence="7" id="KW-1185">Reference proteome</keyword>
<proteinExistence type="inferred from homology"/>
<dbReference type="GO" id="GO:0046872">
    <property type="term" value="F:metal ion binding"/>
    <property type="evidence" value="ECO:0007669"/>
    <property type="project" value="UniProtKB-KW"/>
</dbReference>
<comment type="similarity">
    <text evidence="3">Belongs to the cyclic nucleotide phosphodiesterase family.</text>
</comment>
<keyword evidence="1 3" id="KW-0479">Metal-binding</keyword>
<dbReference type="PROSITE" id="PS00126">
    <property type="entry name" value="PDEASE_I_1"/>
    <property type="match status" value="1"/>
</dbReference>
<feature type="region of interest" description="Disordered" evidence="4">
    <location>
        <begin position="412"/>
        <end position="435"/>
    </location>
</feature>
<dbReference type="GO" id="GO:0004114">
    <property type="term" value="F:3',5'-cyclic-nucleotide phosphodiesterase activity"/>
    <property type="evidence" value="ECO:0007669"/>
    <property type="project" value="InterPro"/>
</dbReference>
<dbReference type="Gene3D" id="1.10.1300.10">
    <property type="entry name" value="3'5'-cyclic nucleotide phosphodiesterase, catalytic domain"/>
    <property type="match status" value="1"/>
</dbReference>
<gene>
    <name evidence="6" type="ORF">CSUI_008258</name>
</gene>
<dbReference type="PROSITE" id="PS51845">
    <property type="entry name" value="PDEASE_I_2"/>
    <property type="match status" value="1"/>
</dbReference>
<dbReference type="EC" id="3.1.4.-" evidence="3"/>
<dbReference type="GO" id="GO:0007165">
    <property type="term" value="P:signal transduction"/>
    <property type="evidence" value="ECO:0007669"/>
    <property type="project" value="InterPro"/>
</dbReference>
<dbReference type="InterPro" id="IPR036971">
    <property type="entry name" value="PDEase_catalytic_dom_sf"/>
</dbReference>
<evidence type="ECO:0000259" key="5">
    <source>
        <dbReference type="PROSITE" id="PS51845"/>
    </source>
</evidence>
<organism evidence="6 7">
    <name type="scientific">Cystoisospora suis</name>
    <dbReference type="NCBI Taxonomy" id="483139"/>
    <lineage>
        <taxon>Eukaryota</taxon>
        <taxon>Sar</taxon>
        <taxon>Alveolata</taxon>
        <taxon>Apicomplexa</taxon>
        <taxon>Conoidasida</taxon>
        <taxon>Coccidia</taxon>
        <taxon>Eucoccidiorida</taxon>
        <taxon>Eimeriorina</taxon>
        <taxon>Sarcocystidae</taxon>
        <taxon>Cystoisospora</taxon>
    </lineage>
</organism>
<dbReference type="GeneID" id="94431603"/>
<dbReference type="InterPro" id="IPR023174">
    <property type="entry name" value="PDEase_CS"/>
</dbReference>